<dbReference type="PROSITE" id="PS51352">
    <property type="entry name" value="THIOREDOXIN_2"/>
    <property type="match status" value="1"/>
</dbReference>
<dbReference type="InterPro" id="IPR050620">
    <property type="entry name" value="Thioredoxin_H-type-like"/>
</dbReference>
<evidence type="ECO:0000256" key="3">
    <source>
        <dbReference type="ARBA" id="ARBA00023157"/>
    </source>
</evidence>
<comment type="caution">
    <text evidence="9">The sequence shown here is derived from an EMBL/GenBank/DDBJ whole genome shotgun (WGS) entry which is preliminary data.</text>
</comment>
<comment type="similarity">
    <text evidence="5">Belongs to the thioredoxin family. Plant H-type subfamily.</text>
</comment>
<evidence type="ECO:0000256" key="2">
    <source>
        <dbReference type="ARBA" id="ARBA00022982"/>
    </source>
</evidence>
<gene>
    <name evidence="9" type="ORF">CEPIT_LOCUS10623</name>
</gene>
<protein>
    <recommendedName>
        <fullName evidence="8">Thioredoxin domain-containing protein</fullName>
    </recommendedName>
</protein>
<dbReference type="PANTHER" id="PTHR10438:SF463">
    <property type="entry name" value="THIOREDOXIN"/>
    <property type="match status" value="1"/>
</dbReference>
<dbReference type="Proteomes" id="UP001152523">
    <property type="component" value="Unassembled WGS sequence"/>
</dbReference>
<reference evidence="9" key="1">
    <citation type="submission" date="2022-07" db="EMBL/GenBank/DDBJ databases">
        <authorList>
            <person name="Macas J."/>
            <person name="Novak P."/>
            <person name="Neumann P."/>
        </authorList>
    </citation>
    <scope>NUCLEOTIDE SEQUENCE</scope>
</reference>
<sequence>MGGLLSALTGEAEAAEAPTTESSSPSRVIVFKSSDAWKQHFNAAKKLNKLMVVDFTASWCGPCKFMAPFIDTMASKYTDVNFIKIDVDEVKEAAEEYGVTAMPTFVFIKQGKVVDKVVGANTGELEEKILKHKPREVPKFAA</sequence>
<dbReference type="PRINTS" id="PR00421">
    <property type="entry name" value="THIOREDOXIN"/>
</dbReference>
<keyword evidence="2" id="KW-0249">Electron transport</keyword>
<evidence type="ECO:0000256" key="6">
    <source>
        <dbReference type="ARBA" id="ARBA00056195"/>
    </source>
</evidence>
<dbReference type="InterPro" id="IPR036249">
    <property type="entry name" value="Thioredoxin-like_sf"/>
</dbReference>
<organism evidence="9 10">
    <name type="scientific">Cuscuta epithymum</name>
    <dbReference type="NCBI Taxonomy" id="186058"/>
    <lineage>
        <taxon>Eukaryota</taxon>
        <taxon>Viridiplantae</taxon>
        <taxon>Streptophyta</taxon>
        <taxon>Embryophyta</taxon>
        <taxon>Tracheophyta</taxon>
        <taxon>Spermatophyta</taxon>
        <taxon>Magnoliopsida</taxon>
        <taxon>eudicotyledons</taxon>
        <taxon>Gunneridae</taxon>
        <taxon>Pentapetalae</taxon>
        <taxon>asterids</taxon>
        <taxon>lamiids</taxon>
        <taxon>Solanales</taxon>
        <taxon>Convolvulaceae</taxon>
        <taxon>Cuscuteae</taxon>
        <taxon>Cuscuta</taxon>
        <taxon>Cuscuta subgen. Cuscuta</taxon>
    </lineage>
</organism>
<evidence type="ECO:0000313" key="9">
    <source>
        <dbReference type="EMBL" id="CAH9088858.1"/>
    </source>
</evidence>
<dbReference type="InterPro" id="IPR017937">
    <property type="entry name" value="Thioredoxin_CS"/>
</dbReference>
<evidence type="ECO:0000313" key="10">
    <source>
        <dbReference type="Proteomes" id="UP001152523"/>
    </source>
</evidence>
<dbReference type="Pfam" id="PF00085">
    <property type="entry name" value="Thioredoxin"/>
    <property type="match status" value="1"/>
</dbReference>
<dbReference type="GO" id="GO:0016671">
    <property type="term" value="F:oxidoreductase activity, acting on a sulfur group of donors, disulfide as acceptor"/>
    <property type="evidence" value="ECO:0007669"/>
    <property type="project" value="UniProtKB-ARBA"/>
</dbReference>
<evidence type="ECO:0000256" key="5">
    <source>
        <dbReference type="ARBA" id="ARBA00038353"/>
    </source>
</evidence>
<keyword evidence="3" id="KW-1015">Disulfide bond</keyword>
<evidence type="ECO:0000259" key="8">
    <source>
        <dbReference type="PROSITE" id="PS51352"/>
    </source>
</evidence>
<dbReference type="SUPFAM" id="SSF52833">
    <property type="entry name" value="Thioredoxin-like"/>
    <property type="match status" value="1"/>
</dbReference>
<dbReference type="Gene3D" id="3.40.30.10">
    <property type="entry name" value="Glutaredoxin"/>
    <property type="match status" value="1"/>
</dbReference>
<keyword evidence="10" id="KW-1185">Reference proteome</keyword>
<name>A0AAV0CYT3_9ASTE</name>
<keyword evidence="4" id="KW-0676">Redox-active center</keyword>
<dbReference type="FunFam" id="3.40.30.10:FF:000104">
    <property type="entry name" value="Thioredoxin"/>
    <property type="match status" value="1"/>
</dbReference>
<keyword evidence="1" id="KW-0813">Transport</keyword>
<feature type="domain" description="Thioredoxin" evidence="8">
    <location>
        <begin position="6"/>
        <end position="134"/>
    </location>
</feature>
<dbReference type="InterPro" id="IPR013766">
    <property type="entry name" value="Thioredoxin_domain"/>
</dbReference>
<comment type="function">
    <text evidence="6">Participates in various redox reactions through the reversible oxidation of the active center dithiol to a disulfide. The H form is known to activate a number of cytosolic enzymes.</text>
</comment>
<feature type="region of interest" description="Disordered" evidence="7">
    <location>
        <begin position="1"/>
        <end position="21"/>
    </location>
</feature>
<evidence type="ECO:0000256" key="1">
    <source>
        <dbReference type="ARBA" id="ARBA00022448"/>
    </source>
</evidence>
<evidence type="ECO:0000256" key="7">
    <source>
        <dbReference type="SAM" id="MobiDB-lite"/>
    </source>
</evidence>
<proteinExistence type="inferred from homology"/>
<dbReference type="CDD" id="cd02947">
    <property type="entry name" value="TRX_family"/>
    <property type="match status" value="1"/>
</dbReference>
<dbReference type="PROSITE" id="PS00194">
    <property type="entry name" value="THIOREDOXIN_1"/>
    <property type="match status" value="1"/>
</dbReference>
<accession>A0AAV0CYT3</accession>
<dbReference type="EMBL" id="CAMAPF010000060">
    <property type="protein sequence ID" value="CAH9088858.1"/>
    <property type="molecule type" value="Genomic_DNA"/>
</dbReference>
<dbReference type="AlphaFoldDB" id="A0AAV0CYT3"/>
<dbReference type="PANTHER" id="PTHR10438">
    <property type="entry name" value="THIOREDOXIN"/>
    <property type="match status" value="1"/>
</dbReference>
<evidence type="ECO:0000256" key="4">
    <source>
        <dbReference type="ARBA" id="ARBA00023284"/>
    </source>
</evidence>